<dbReference type="OrthoDB" id="7774677at2"/>
<dbReference type="EMBL" id="QMEY01000018">
    <property type="protein sequence ID" value="RBQ16243.1"/>
    <property type="molecule type" value="Genomic_DNA"/>
</dbReference>
<protein>
    <submittedName>
        <fullName evidence="2">MarR family transcriptional regulator</fullName>
    </submittedName>
</protein>
<dbReference type="SMART" id="SM00347">
    <property type="entry name" value="HTH_MARR"/>
    <property type="match status" value="1"/>
</dbReference>
<organism evidence="2 3">
    <name type="scientific">Spongiactinospora rosea</name>
    <dbReference type="NCBI Taxonomy" id="2248750"/>
    <lineage>
        <taxon>Bacteria</taxon>
        <taxon>Bacillati</taxon>
        <taxon>Actinomycetota</taxon>
        <taxon>Actinomycetes</taxon>
        <taxon>Streptosporangiales</taxon>
        <taxon>Streptosporangiaceae</taxon>
        <taxon>Spongiactinospora</taxon>
    </lineage>
</organism>
<dbReference type="Proteomes" id="UP000253303">
    <property type="component" value="Unassembled WGS sequence"/>
</dbReference>
<dbReference type="PANTHER" id="PTHR33164:SF57">
    <property type="entry name" value="MARR-FAMILY TRANSCRIPTIONAL REGULATOR"/>
    <property type="match status" value="1"/>
</dbReference>
<comment type="caution">
    <text evidence="2">The sequence shown here is derived from an EMBL/GenBank/DDBJ whole genome shotgun (WGS) entry which is preliminary data.</text>
</comment>
<dbReference type="SUPFAM" id="SSF46785">
    <property type="entry name" value="Winged helix' DNA-binding domain"/>
    <property type="match status" value="1"/>
</dbReference>
<dbReference type="AlphaFoldDB" id="A0A366LRT1"/>
<name>A0A366LRT1_9ACTN</name>
<keyword evidence="3" id="KW-1185">Reference proteome</keyword>
<evidence type="ECO:0000313" key="2">
    <source>
        <dbReference type="EMBL" id="RBQ16243.1"/>
    </source>
</evidence>
<gene>
    <name evidence="2" type="ORF">DP939_31505</name>
</gene>
<sequence length="165" mass="17707">MDFASTHPELAEAETEAEGAGQALFRFVRHWSRRAHGPDDGERGREVLVTEAVCALQERGEVTVNDVAAELGIDQSGASRMLAHATGRGLLAMIPSETDARRRAVTLTDAGRDFLTAAHQWQDEIFAALTDGWTSAERTGFQHAMTRLIAASATLTHGPAGPGSR</sequence>
<dbReference type="InterPro" id="IPR000835">
    <property type="entry name" value="HTH_MarR-typ"/>
</dbReference>
<dbReference type="InterPro" id="IPR036388">
    <property type="entry name" value="WH-like_DNA-bd_sf"/>
</dbReference>
<dbReference type="Gene3D" id="1.10.10.10">
    <property type="entry name" value="Winged helix-like DNA-binding domain superfamily/Winged helix DNA-binding domain"/>
    <property type="match status" value="1"/>
</dbReference>
<evidence type="ECO:0000313" key="3">
    <source>
        <dbReference type="Proteomes" id="UP000253303"/>
    </source>
</evidence>
<dbReference type="PROSITE" id="PS50995">
    <property type="entry name" value="HTH_MARR_2"/>
    <property type="match status" value="1"/>
</dbReference>
<dbReference type="Pfam" id="PF12802">
    <property type="entry name" value="MarR_2"/>
    <property type="match status" value="1"/>
</dbReference>
<dbReference type="InterPro" id="IPR039422">
    <property type="entry name" value="MarR/SlyA-like"/>
</dbReference>
<proteinExistence type="predicted"/>
<dbReference type="InterPro" id="IPR036390">
    <property type="entry name" value="WH_DNA-bd_sf"/>
</dbReference>
<evidence type="ECO:0000259" key="1">
    <source>
        <dbReference type="PROSITE" id="PS50995"/>
    </source>
</evidence>
<dbReference type="GO" id="GO:0006950">
    <property type="term" value="P:response to stress"/>
    <property type="evidence" value="ECO:0007669"/>
    <property type="project" value="TreeGrafter"/>
</dbReference>
<accession>A0A366LRT1</accession>
<dbReference type="GO" id="GO:0003700">
    <property type="term" value="F:DNA-binding transcription factor activity"/>
    <property type="evidence" value="ECO:0007669"/>
    <property type="project" value="InterPro"/>
</dbReference>
<reference evidence="2 3" key="1">
    <citation type="submission" date="2018-06" db="EMBL/GenBank/DDBJ databases">
        <title>Sphaerisporangium craniellae sp. nov., isolated from a marine sponge in the South China Sea.</title>
        <authorList>
            <person name="Li L."/>
        </authorList>
    </citation>
    <scope>NUCLEOTIDE SEQUENCE [LARGE SCALE GENOMIC DNA]</scope>
    <source>
        <strain evidence="2 3">LHW63015</strain>
    </source>
</reference>
<dbReference type="PANTHER" id="PTHR33164">
    <property type="entry name" value="TRANSCRIPTIONAL REGULATOR, MARR FAMILY"/>
    <property type="match status" value="1"/>
</dbReference>
<feature type="domain" description="HTH marR-type" evidence="1">
    <location>
        <begin position="1"/>
        <end position="150"/>
    </location>
</feature>